<feature type="non-terminal residue" evidence="3">
    <location>
        <position position="176"/>
    </location>
</feature>
<gene>
    <name evidence="3" type="ORF">BJ554DRAFT_3815</name>
</gene>
<evidence type="ECO:0000313" key="4">
    <source>
        <dbReference type="Proteomes" id="UP000673691"/>
    </source>
</evidence>
<comment type="caution">
    <text evidence="3">The sequence shown here is derived from an EMBL/GenBank/DDBJ whole genome shotgun (WGS) entry which is preliminary data.</text>
</comment>
<keyword evidence="1" id="KW-0175">Coiled coil</keyword>
<accession>A0A8H7ZNK2</accession>
<evidence type="ECO:0000313" key="3">
    <source>
        <dbReference type="EMBL" id="KAG5456445.1"/>
    </source>
</evidence>
<name>A0A8H7ZNK2_9FUNG</name>
<feature type="region of interest" description="Disordered" evidence="2">
    <location>
        <begin position="1"/>
        <end position="90"/>
    </location>
</feature>
<protein>
    <submittedName>
        <fullName evidence="3">Uncharacterized protein</fullName>
    </submittedName>
</protein>
<dbReference type="EMBL" id="JAEFCI010011741">
    <property type="protein sequence ID" value="KAG5456445.1"/>
    <property type="molecule type" value="Genomic_DNA"/>
</dbReference>
<proteinExistence type="predicted"/>
<keyword evidence="4" id="KW-1185">Reference proteome</keyword>
<dbReference type="Proteomes" id="UP000673691">
    <property type="component" value="Unassembled WGS sequence"/>
</dbReference>
<evidence type="ECO:0000256" key="2">
    <source>
        <dbReference type="SAM" id="MobiDB-lite"/>
    </source>
</evidence>
<evidence type="ECO:0000256" key="1">
    <source>
        <dbReference type="SAM" id="Coils"/>
    </source>
</evidence>
<reference evidence="3 4" key="1">
    <citation type="journal article" name="Sci. Rep.">
        <title>Genome-scale phylogenetic analyses confirm Olpidium as the closest living zoosporic fungus to the non-flagellated, terrestrial fungi.</title>
        <authorList>
            <person name="Chang Y."/>
            <person name="Rochon D."/>
            <person name="Sekimoto S."/>
            <person name="Wang Y."/>
            <person name="Chovatia M."/>
            <person name="Sandor L."/>
            <person name="Salamov A."/>
            <person name="Grigoriev I.V."/>
            <person name="Stajich J.E."/>
            <person name="Spatafora J.W."/>
        </authorList>
    </citation>
    <scope>NUCLEOTIDE SEQUENCE [LARGE SCALE GENOMIC DNA]</scope>
    <source>
        <strain evidence="3">S191</strain>
    </source>
</reference>
<organism evidence="3 4">
    <name type="scientific">Olpidium bornovanus</name>
    <dbReference type="NCBI Taxonomy" id="278681"/>
    <lineage>
        <taxon>Eukaryota</taxon>
        <taxon>Fungi</taxon>
        <taxon>Fungi incertae sedis</taxon>
        <taxon>Olpidiomycota</taxon>
        <taxon>Olpidiomycotina</taxon>
        <taxon>Olpidiomycetes</taxon>
        <taxon>Olpidiales</taxon>
        <taxon>Olpidiaceae</taxon>
        <taxon>Olpidium</taxon>
    </lineage>
</organism>
<feature type="compositionally biased region" description="Low complexity" evidence="2">
    <location>
        <begin position="80"/>
        <end position="90"/>
    </location>
</feature>
<dbReference type="AlphaFoldDB" id="A0A8H7ZNK2"/>
<feature type="coiled-coil region" evidence="1">
    <location>
        <begin position="107"/>
        <end position="155"/>
    </location>
</feature>
<sequence>MSPTRRLPAKGKNAAEVPAMSPTRRLPAIGKNAAEVPAMGSTTPPYSPHATMDASHATMDAAMEVAGEGPRTSTRERSTSRNSAISALSQTSRLSRLSVRSQRIVDSVLLQREKEKAKREAEGKDAENATLKRQVEALQRQLADHRATIEELAIEQHAEDQNYAGTRASDLLARTM</sequence>